<proteinExistence type="inferred from homology"/>
<dbReference type="SUPFAM" id="SSF50475">
    <property type="entry name" value="FMN-binding split barrel"/>
    <property type="match status" value="1"/>
</dbReference>
<evidence type="ECO:0000259" key="5">
    <source>
        <dbReference type="Pfam" id="PF20696"/>
    </source>
</evidence>
<dbReference type="GO" id="GO:0033494">
    <property type="term" value="P:ferulate metabolic process"/>
    <property type="evidence" value="ECO:0007669"/>
    <property type="project" value="UniProtKB-UniRule"/>
</dbReference>
<dbReference type="AlphaFoldDB" id="A0A2V1E1G3"/>
<comment type="caution">
    <text evidence="1">Lacks conserved residue(s) required for the propagation of feature annotation.</text>
</comment>
<comment type="cofactor">
    <cofactor evidence="1">
        <name>Mn(2+)</name>
        <dbReference type="ChEBI" id="CHEBI:29035"/>
    </cofactor>
</comment>
<feature type="region of interest" description="Disordered" evidence="2">
    <location>
        <begin position="1"/>
        <end position="25"/>
    </location>
</feature>
<evidence type="ECO:0000256" key="2">
    <source>
        <dbReference type="SAM" id="MobiDB-lite"/>
    </source>
</evidence>
<dbReference type="HAMAP" id="MF_01983">
    <property type="entry name" value="UbiD_FDC"/>
    <property type="match status" value="1"/>
</dbReference>
<organism evidence="6 7">
    <name type="scientific">Periconia macrospinosa</name>
    <dbReference type="NCBI Taxonomy" id="97972"/>
    <lineage>
        <taxon>Eukaryota</taxon>
        <taxon>Fungi</taxon>
        <taxon>Dikarya</taxon>
        <taxon>Ascomycota</taxon>
        <taxon>Pezizomycotina</taxon>
        <taxon>Dothideomycetes</taxon>
        <taxon>Pleosporomycetidae</taxon>
        <taxon>Pleosporales</taxon>
        <taxon>Massarineae</taxon>
        <taxon>Periconiaceae</taxon>
        <taxon>Periconia</taxon>
    </lineage>
</organism>
<dbReference type="SUPFAM" id="SSF143968">
    <property type="entry name" value="UbiD C-terminal domain-like"/>
    <property type="match status" value="1"/>
</dbReference>
<dbReference type="GO" id="GO:0016831">
    <property type="term" value="F:carboxy-lyase activity"/>
    <property type="evidence" value="ECO:0007669"/>
    <property type="project" value="UniProtKB-UniRule"/>
</dbReference>
<sequence length="516" mass="57045">MAGTRHFHQSHLVAQAAKEQKENSPRDFRAFLETLRQDNDLVEINTEVDPDLEVGAIVRKVSETDGKAPLLNNVKGARDGLWRIFGNAAGLRKDGAERYGRIARNLGLPKDATWKEICEKTQTGKNMAPIPPNIVPTGPCQQNIILGDDIDLEKLPVPRLHQQDGGRYLQTYGVHMLQTPDGSWTNWSIFRAMVHDKRHLVALVNPGQHNHMVRGMWRKLGKDVPWALALGVPPAATLAAAMPLPKGVSEGEYVGAMLGKPLDLVKCHLNDLLVPANSEIILEGTMSNTETGPEGPFGDYLGYVFDDEQRPGPLFKVDAITHRNDAILPVSVPGRITDESHTTAALAAPELLTICKEHNLPINNAYAPLETMATWCVLQVNIKKLGELNTNPNDFCKKVGDILFSTKSTMLMNKLLLVGDDIDIYKFADVIWALSTRCRPGQDDFVFDDIPGFPLTPYMAQGFGHPTRGGKVVSNCLLPVEYKGERSWSTVDFENSYPQHVKDRVLALWESTSIGS</sequence>
<comment type="catalytic activity">
    <reaction evidence="1">
        <text>(E)-ferulate + H(+) = 2-methoxy-4-vinylphenol + CO2</text>
        <dbReference type="Rhea" id="RHEA:33807"/>
        <dbReference type="ChEBI" id="CHEBI:15378"/>
        <dbReference type="ChEBI" id="CHEBI:16526"/>
        <dbReference type="ChEBI" id="CHEBI:29749"/>
        <dbReference type="ChEBI" id="CHEBI:42438"/>
        <dbReference type="EC" id="4.1.1.102"/>
    </reaction>
</comment>
<comment type="cofactor">
    <cofactor evidence="1">
        <name>prenylated FMN</name>
        <dbReference type="ChEBI" id="CHEBI:87746"/>
    </cofactor>
    <text evidence="1">Binds 1 prenylated FMN per subunit.</text>
</comment>
<dbReference type="InterPro" id="IPR049381">
    <property type="entry name" value="UbiD-like_C"/>
</dbReference>
<dbReference type="Pfam" id="PF20696">
    <property type="entry name" value="UbiD_C"/>
    <property type="match status" value="1"/>
</dbReference>
<keyword evidence="1" id="KW-0963">Cytoplasm</keyword>
<feature type="binding site" evidence="1">
    <location>
        <begin position="208"/>
        <end position="209"/>
    </location>
    <ligand>
        <name>prenylated FMN</name>
        <dbReference type="ChEBI" id="CHEBI:87746"/>
    </ligand>
</feature>
<feature type="binding site" evidence="1">
    <location>
        <begin position="186"/>
        <end position="191"/>
    </location>
    <ligand>
        <name>prenylated FMN</name>
        <dbReference type="ChEBI" id="CHEBI:87746"/>
    </ligand>
</feature>
<keyword evidence="1" id="KW-0456">Lyase</keyword>
<evidence type="ECO:0000313" key="6">
    <source>
        <dbReference type="EMBL" id="PVI02990.1"/>
    </source>
</evidence>
<feature type="domain" description="3-octaprenyl-4-hydroxybenzoate carboxy-lyase-like N-terminal" evidence="4">
    <location>
        <begin position="32"/>
        <end position="120"/>
    </location>
</feature>
<dbReference type="GO" id="GO:0046281">
    <property type="term" value="P:cinnamic acid catabolic process"/>
    <property type="evidence" value="ECO:0007669"/>
    <property type="project" value="UniProtKB-UniRule"/>
</dbReference>
<feature type="binding site" evidence="1">
    <location>
        <position position="407"/>
    </location>
    <ligand>
        <name>prenylated FMN</name>
        <dbReference type="ChEBI" id="CHEBI:87746"/>
    </ligand>
</feature>
<comment type="catalytic activity">
    <reaction evidence="1">
        <text>(E)-4-coumarate + H(+) = 4-vinylphenol + CO2</text>
        <dbReference type="Rhea" id="RHEA:33227"/>
        <dbReference type="ChEBI" id="CHEBI:1883"/>
        <dbReference type="ChEBI" id="CHEBI:12876"/>
        <dbReference type="ChEBI" id="CHEBI:15378"/>
        <dbReference type="ChEBI" id="CHEBI:16526"/>
        <dbReference type="EC" id="4.1.1.102"/>
    </reaction>
</comment>
<dbReference type="PANTHER" id="PTHR30108">
    <property type="entry name" value="3-OCTAPRENYL-4-HYDROXYBENZOATE CARBOXY-LYASE-RELATED"/>
    <property type="match status" value="1"/>
</dbReference>
<feature type="domain" description="3-octaprenyl-4-hydroxybenzoate carboxy-lyase-like Rift-related" evidence="3">
    <location>
        <begin position="137"/>
        <end position="335"/>
    </location>
</feature>
<dbReference type="InterPro" id="IPR048304">
    <property type="entry name" value="UbiD_Rift_dom"/>
</dbReference>
<dbReference type="EMBL" id="KZ805336">
    <property type="protein sequence ID" value="PVI02990.1"/>
    <property type="molecule type" value="Genomic_DNA"/>
</dbReference>
<evidence type="ECO:0000259" key="4">
    <source>
        <dbReference type="Pfam" id="PF20695"/>
    </source>
</evidence>
<keyword evidence="1" id="KW-0210">Decarboxylase</keyword>
<dbReference type="Gene3D" id="3.40.1670.10">
    <property type="entry name" value="UbiD C-terminal domain-like"/>
    <property type="match status" value="1"/>
</dbReference>
<dbReference type="OrthoDB" id="4878259at2759"/>
<comment type="subcellular location">
    <subcellularLocation>
        <location evidence="1">Cytoplasm</location>
    </subcellularLocation>
</comment>
<dbReference type="GO" id="GO:0005737">
    <property type="term" value="C:cytoplasm"/>
    <property type="evidence" value="ECO:0007669"/>
    <property type="project" value="UniProtKB-SubCell"/>
</dbReference>
<feature type="binding site" evidence="1">
    <location>
        <position position="250"/>
    </location>
    <ligand>
        <name>Mn(2+)</name>
        <dbReference type="ChEBI" id="CHEBI:29035"/>
    </ligand>
</feature>
<keyword evidence="7" id="KW-1185">Reference proteome</keyword>
<dbReference type="STRING" id="97972.A0A2V1E1G3"/>
<feature type="domain" description="3-octaprenyl-4-hydroxybenzoate carboxy-lyase-like C-terminal" evidence="5">
    <location>
        <begin position="343"/>
        <end position="476"/>
    </location>
</feature>
<name>A0A2V1E1G3_9PLEO</name>
<dbReference type="InterPro" id="IPR002830">
    <property type="entry name" value="UbiD"/>
</dbReference>
<evidence type="ECO:0000313" key="7">
    <source>
        <dbReference type="Proteomes" id="UP000244855"/>
    </source>
</evidence>
<gene>
    <name evidence="1" type="primary">FDC1</name>
    <name evidence="6" type="ORF">DM02DRAFT_521576</name>
</gene>
<feature type="binding site" evidence="1">
    <location>
        <position position="209"/>
    </location>
    <ligand>
        <name>Mn(2+)</name>
        <dbReference type="ChEBI" id="CHEBI:29035"/>
    </ligand>
</feature>
<evidence type="ECO:0000259" key="3">
    <source>
        <dbReference type="Pfam" id="PF01977"/>
    </source>
</evidence>
<dbReference type="GO" id="GO:0046872">
    <property type="term" value="F:metal ion binding"/>
    <property type="evidence" value="ECO:0007669"/>
    <property type="project" value="UniProtKB-KW"/>
</dbReference>
<reference evidence="6 7" key="1">
    <citation type="journal article" date="2018" name="Sci. Rep.">
        <title>Comparative genomics provides insights into the lifestyle and reveals functional heterogeneity of dark septate endophytic fungi.</title>
        <authorList>
            <person name="Knapp D.G."/>
            <person name="Nemeth J.B."/>
            <person name="Barry K."/>
            <person name="Hainaut M."/>
            <person name="Henrissat B."/>
            <person name="Johnson J."/>
            <person name="Kuo A."/>
            <person name="Lim J.H.P."/>
            <person name="Lipzen A."/>
            <person name="Nolan M."/>
            <person name="Ohm R.A."/>
            <person name="Tamas L."/>
            <person name="Grigoriev I.V."/>
            <person name="Spatafora J.W."/>
            <person name="Nagy L.G."/>
            <person name="Kovacs G.M."/>
        </authorList>
    </citation>
    <scope>NUCLEOTIDE SEQUENCE [LARGE SCALE GENOMIC DNA]</scope>
    <source>
        <strain evidence="6 7">DSE2036</strain>
    </source>
</reference>
<dbReference type="InterPro" id="IPR049383">
    <property type="entry name" value="UbiD-like_N"/>
</dbReference>
<dbReference type="NCBIfam" id="TIGR00148">
    <property type="entry name" value="UbiD family decarboxylase"/>
    <property type="match status" value="1"/>
</dbReference>
<comment type="subunit">
    <text evidence="1">Homodimer. May form higher order oligomers.</text>
</comment>
<dbReference type="Pfam" id="PF01977">
    <property type="entry name" value="UbiD"/>
    <property type="match status" value="1"/>
</dbReference>
<feature type="binding site" evidence="1">
    <location>
        <position position="186"/>
    </location>
    <ligand>
        <name>Mn(2+)</name>
        <dbReference type="ChEBI" id="CHEBI:29035"/>
    </ligand>
</feature>
<comment type="similarity">
    <text evidence="1">Belongs to the UbiD family. UbiD-like/FDC subfamily.</text>
</comment>
<keyword evidence="1" id="KW-0464">Manganese</keyword>
<dbReference type="EC" id="4.1.1.102" evidence="1"/>
<dbReference type="PANTHER" id="PTHR30108:SF17">
    <property type="entry name" value="FERULIC ACID DECARBOXYLASE 1"/>
    <property type="match status" value="1"/>
</dbReference>
<dbReference type="Proteomes" id="UP000244855">
    <property type="component" value="Unassembled WGS sequence"/>
</dbReference>
<dbReference type="InterPro" id="IPR032903">
    <property type="entry name" value="FDC-like"/>
</dbReference>
<evidence type="ECO:0000256" key="1">
    <source>
        <dbReference type="HAMAP-Rule" id="MF_03196"/>
    </source>
</evidence>
<comment type="catalytic activity">
    <reaction evidence="1">
        <text>(E)-cinnamate + H(+) = styrene + CO2</text>
        <dbReference type="Rhea" id="RHEA:46920"/>
        <dbReference type="ChEBI" id="CHEBI:15378"/>
        <dbReference type="ChEBI" id="CHEBI:15669"/>
        <dbReference type="ChEBI" id="CHEBI:16526"/>
        <dbReference type="ChEBI" id="CHEBI:27452"/>
        <dbReference type="EC" id="4.1.1.102"/>
    </reaction>
</comment>
<keyword evidence="1" id="KW-0479">Metal-binding</keyword>
<protein>
    <recommendedName>
        <fullName evidence="1">Ferulic acid decarboxylase 1</fullName>
        <ecNumber evidence="1">4.1.1.102</ecNumber>
    </recommendedName>
    <alternativeName>
        <fullName evidence="1">Phenacrylate decarboxylase</fullName>
    </alternativeName>
</protein>
<comment type="function">
    <text evidence="1">Catalyzes the reversible decarboxylation of aromatic carboxylic acids like ferulic acid, p-coumaric acid or cinnamic acid, producing the corresponding vinyl derivatives 4-vinylphenol, 4-vinylguaiacol, and styrene, respectively, which play the role of aroma metabolites.</text>
</comment>
<dbReference type="Gene3D" id="1.20.5.4570">
    <property type="match status" value="1"/>
</dbReference>
<accession>A0A2V1E1G3</accession>
<dbReference type="Pfam" id="PF20695">
    <property type="entry name" value="UbiD_N"/>
    <property type="match status" value="1"/>
</dbReference>
<feature type="binding site" evidence="1">
    <location>
        <position position="250"/>
    </location>
    <ligand>
        <name>prenylated FMN</name>
        <dbReference type="ChEBI" id="CHEBI:87746"/>
    </ligand>
</feature>